<reference evidence="4" key="1">
    <citation type="submission" date="2023-07" db="EMBL/GenBank/DDBJ databases">
        <authorList>
            <consortium name="CYATHOMIX"/>
        </authorList>
    </citation>
    <scope>NUCLEOTIDE SEQUENCE</scope>
    <source>
        <strain evidence="4">N/A</strain>
    </source>
</reference>
<feature type="compositionally biased region" description="Basic and acidic residues" evidence="2">
    <location>
        <begin position="202"/>
        <end position="218"/>
    </location>
</feature>
<evidence type="ECO:0000256" key="2">
    <source>
        <dbReference type="SAM" id="MobiDB-lite"/>
    </source>
</evidence>
<feature type="coiled-coil region" evidence="1">
    <location>
        <begin position="155"/>
        <end position="189"/>
    </location>
</feature>
<dbReference type="EMBL" id="CATQJL010000044">
    <property type="protein sequence ID" value="CAJ0592261.1"/>
    <property type="molecule type" value="Genomic_DNA"/>
</dbReference>
<accession>A0AA36DSN8</accession>
<keyword evidence="3" id="KW-1133">Transmembrane helix</keyword>
<name>A0AA36DSN8_CYLNA</name>
<dbReference type="AlphaFoldDB" id="A0AA36DSN8"/>
<protein>
    <submittedName>
        <fullName evidence="4">Uncharacterized protein</fullName>
    </submittedName>
</protein>
<keyword evidence="3" id="KW-0812">Transmembrane</keyword>
<evidence type="ECO:0000313" key="5">
    <source>
        <dbReference type="Proteomes" id="UP001176961"/>
    </source>
</evidence>
<keyword evidence="3" id="KW-0472">Membrane</keyword>
<evidence type="ECO:0000313" key="4">
    <source>
        <dbReference type="EMBL" id="CAJ0592261.1"/>
    </source>
</evidence>
<organism evidence="4 5">
    <name type="scientific">Cylicocyclus nassatus</name>
    <name type="common">Nematode worm</name>
    <dbReference type="NCBI Taxonomy" id="53992"/>
    <lineage>
        <taxon>Eukaryota</taxon>
        <taxon>Metazoa</taxon>
        <taxon>Ecdysozoa</taxon>
        <taxon>Nematoda</taxon>
        <taxon>Chromadorea</taxon>
        <taxon>Rhabditida</taxon>
        <taxon>Rhabditina</taxon>
        <taxon>Rhabditomorpha</taxon>
        <taxon>Strongyloidea</taxon>
        <taxon>Strongylidae</taxon>
        <taxon>Cylicocyclus</taxon>
    </lineage>
</organism>
<feature type="region of interest" description="Disordered" evidence="2">
    <location>
        <begin position="202"/>
        <end position="224"/>
    </location>
</feature>
<evidence type="ECO:0000256" key="3">
    <source>
        <dbReference type="SAM" id="Phobius"/>
    </source>
</evidence>
<evidence type="ECO:0000256" key="1">
    <source>
        <dbReference type="SAM" id="Coils"/>
    </source>
</evidence>
<sequence>MTWGDAAFLANWYYSDEYPDYLKTETDVIKRTYKAAQDPDGYEGMTFARWLSDIIGKEIEIDWEHSGINAEYYLVTDETERLRTFVSEIITLILTNEMEALFNLGNLLTMLITALATWGGTFLFYKQEKRSKDIDNEAKQSEEWRKLYLDSQEDSRKKEEDSRKKDEKIDELRKEMSDMRRQMNNLERRVILNSIYRCNRVDCSNREPKPDETQRLSMEETNDQ</sequence>
<proteinExistence type="predicted"/>
<gene>
    <name evidence="4" type="ORF">CYNAS_LOCUS4244</name>
</gene>
<keyword evidence="1" id="KW-0175">Coiled coil</keyword>
<feature type="transmembrane region" description="Helical" evidence="3">
    <location>
        <begin position="104"/>
        <end position="125"/>
    </location>
</feature>
<dbReference type="Proteomes" id="UP001176961">
    <property type="component" value="Unassembled WGS sequence"/>
</dbReference>
<comment type="caution">
    <text evidence="4">The sequence shown here is derived from an EMBL/GenBank/DDBJ whole genome shotgun (WGS) entry which is preliminary data.</text>
</comment>
<keyword evidence="5" id="KW-1185">Reference proteome</keyword>